<gene>
    <name evidence="1" type="ORF">HMPREF0908_2065</name>
</gene>
<sequence>MTNSAIGERQILPWQTNRMRFIVLLLFRNCRQNEAVRSAQILRSNETEKVIARMIWNVSVLP</sequence>
<protein>
    <submittedName>
        <fullName evidence="1">Uncharacterized protein</fullName>
    </submittedName>
</protein>
<keyword evidence="2" id="KW-1185">Reference proteome</keyword>
<proteinExistence type="predicted"/>
<dbReference type="Proteomes" id="UP000005309">
    <property type="component" value="Unassembled WGS sequence"/>
</dbReference>
<dbReference type="EMBL" id="ACLA01000033">
    <property type="protein sequence ID" value="EEQ47763.1"/>
    <property type="molecule type" value="Genomic_DNA"/>
</dbReference>
<organism evidence="1 2">
    <name type="scientific">Selenomonas flueggei ATCC 43531</name>
    <dbReference type="NCBI Taxonomy" id="638302"/>
    <lineage>
        <taxon>Bacteria</taxon>
        <taxon>Bacillati</taxon>
        <taxon>Bacillota</taxon>
        <taxon>Negativicutes</taxon>
        <taxon>Selenomonadales</taxon>
        <taxon>Selenomonadaceae</taxon>
        <taxon>Selenomonas</taxon>
    </lineage>
</organism>
<accession>C4V6G5</accession>
<evidence type="ECO:0000313" key="2">
    <source>
        <dbReference type="Proteomes" id="UP000005309"/>
    </source>
</evidence>
<comment type="caution">
    <text evidence="1">The sequence shown here is derived from an EMBL/GenBank/DDBJ whole genome shotgun (WGS) entry which is preliminary data.</text>
</comment>
<dbReference type="AlphaFoldDB" id="C4V6G5"/>
<name>C4V6G5_9FIRM</name>
<dbReference type="HOGENOM" id="CLU_2901723_0_0_9"/>
<reference evidence="1 2" key="1">
    <citation type="submission" date="2009-04" db="EMBL/GenBank/DDBJ databases">
        <authorList>
            <person name="Qin X."/>
            <person name="Bachman B."/>
            <person name="Battles P."/>
            <person name="Bell A."/>
            <person name="Bess C."/>
            <person name="Bickham C."/>
            <person name="Chaboub L."/>
            <person name="Chen D."/>
            <person name="Coyle M."/>
            <person name="Deiros D.R."/>
            <person name="Dinh H."/>
            <person name="Forbes L."/>
            <person name="Fowler G."/>
            <person name="Francisco L."/>
            <person name="Fu Q."/>
            <person name="Gubbala S."/>
            <person name="Hale W."/>
            <person name="Han Y."/>
            <person name="Hemphill L."/>
            <person name="Highlander S.K."/>
            <person name="Hirani K."/>
            <person name="Hogues M."/>
            <person name="Jackson L."/>
            <person name="Jakkamsetti A."/>
            <person name="Javaid M."/>
            <person name="Jiang H."/>
            <person name="Korchina V."/>
            <person name="Kovar C."/>
            <person name="Lara F."/>
            <person name="Lee S."/>
            <person name="Mata R."/>
            <person name="Mathew T."/>
            <person name="Moen C."/>
            <person name="Morales K."/>
            <person name="Munidasa M."/>
            <person name="Nazareth L."/>
            <person name="Ngo R."/>
            <person name="Nguyen L."/>
            <person name="Okwuonu G."/>
            <person name="Ongeri F."/>
            <person name="Patil S."/>
            <person name="Petrosino J."/>
            <person name="Pham C."/>
            <person name="Pham P."/>
            <person name="Pu L.-L."/>
            <person name="Puazo M."/>
            <person name="Raj R."/>
            <person name="Reid J."/>
            <person name="Rouhana J."/>
            <person name="Saada N."/>
            <person name="Shang Y."/>
            <person name="Simmons D."/>
            <person name="Thornton R."/>
            <person name="Warren J."/>
            <person name="Weissenberger G."/>
            <person name="Zhang J."/>
            <person name="Zhang L."/>
            <person name="Zhou C."/>
            <person name="Zhu D."/>
            <person name="Muzny D."/>
            <person name="Worley K."/>
            <person name="Gibbs R."/>
        </authorList>
    </citation>
    <scope>NUCLEOTIDE SEQUENCE [LARGE SCALE GENOMIC DNA]</scope>
    <source>
        <strain evidence="1 2">ATCC 43531</strain>
    </source>
</reference>
<dbReference type="STRING" id="638302.HMPREF0908_2065"/>
<evidence type="ECO:0000313" key="1">
    <source>
        <dbReference type="EMBL" id="EEQ47763.1"/>
    </source>
</evidence>